<dbReference type="Pfam" id="PF01381">
    <property type="entry name" value="HTH_3"/>
    <property type="match status" value="1"/>
</dbReference>
<feature type="domain" description="HTH cro/C1-type" evidence="2">
    <location>
        <begin position="6"/>
        <end position="60"/>
    </location>
</feature>
<dbReference type="PANTHER" id="PTHR43236">
    <property type="entry name" value="ANTITOXIN HIGA1"/>
    <property type="match status" value="1"/>
</dbReference>
<dbReference type="InterPro" id="IPR010359">
    <property type="entry name" value="IrrE_HExxH"/>
</dbReference>
<evidence type="ECO:0000256" key="1">
    <source>
        <dbReference type="ARBA" id="ARBA00007227"/>
    </source>
</evidence>
<accession>A0A1F6T8W1</accession>
<dbReference type="AlphaFoldDB" id="A0A1F6T8W1"/>
<evidence type="ECO:0000313" key="4">
    <source>
        <dbReference type="Proteomes" id="UP000178379"/>
    </source>
</evidence>
<protein>
    <recommendedName>
        <fullName evidence="2">HTH cro/C1-type domain-containing protein</fullName>
    </recommendedName>
</protein>
<dbReference type="STRING" id="1817756.A2140_05420"/>
<comment type="caution">
    <text evidence="3">The sequence shown here is derived from an EMBL/GenBank/DDBJ whole genome shotgun (WGS) entry which is preliminary data.</text>
</comment>
<dbReference type="Pfam" id="PF06114">
    <property type="entry name" value="Peptidase_M78"/>
    <property type="match status" value="1"/>
</dbReference>
<dbReference type="SUPFAM" id="SSF47413">
    <property type="entry name" value="lambda repressor-like DNA-binding domains"/>
    <property type="match status" value="1"/>
</dbReference>
<proteinExistence type="inferred from homology"/>
<dbReference type="PROSITE" id="PS50943">
    <property type="entry name" value="HTH_CROC1"/>
    <property type="match status" value="1"/>
</dbReference>
<gene>
    <name evidence="3" type="ORF">A2140_05420</name>
</gene>
<dbReference type="InterPro" id="IPR052345">
    <property type="entry name" value="Rad_response_metalloprotease"/>
</dbReference>
<dbReference type="Gene3D" id="1.10.260.40">
    <property type="entry name" value="lambda repressor-like DNA-binding domains"/>
    <property type="match status" value="1"/>
</dbReference>
<organism evidence="3 4">
    <name type="scientific">Candidatus Muproteobacteria bacterium RBG_16_62_13</name>
    <dbReference type="NCBI Taxonomy" id="1817756"/>
    <lineage>
        <taxon>Bacteria</taxon>
        <taxon>Pseudomonadati</taxon>
        <taxon>Pseudomonadota</taxon>
        <taxon>Candidatus Muproteobacteria</taxon>
    </lineage>
</organism>
<evidence type="ECO:0000313" key="3">
    <source>
        <dbReference type="EMBL" id="OGI41548.1"/>
    </source>
</evidence>
<dbReference type="InterPro" id="IPR010982">
    <property type="entry name" value="Lambda_DNA-bd_dom_sf"/>
</dbReference>
<dbReference type="GO" id="GO:0003677">
    <property type="term" value="F:DNA binding"/>
    <property type="evidence" value="ECO:0007669"/>
    <property type="project" value="InterPro"/>
</dbReference>
<dbReference type="EMBL" id="MFSQ01000007">
    <property type="protein sequence ID" value="OGI41548.1"/>
    <property type="molecule type" value="Genomic_DNA"/>
</dbReference>
<dbReference type="Gene3D" id="1.10.10.2910">
    <property type="match status" value="1"/>
</dbReference>
<dbReference type="Proteomes" id="UP000178379">
    <property type="component" value="Unassembled WGS sequence"/>
</dbReference>
<dbReference type="SMART" id="SM00530">
    <property type="entry name" value="HTH_XRE"/>
    <property type="match status" value="1"/>
</dbReference>
<dbReference type="PANTHER" id="PTHR43236:SF1">
    <property type="entry name" value="BLL7220 PROTEIN"/>
    <property type="match status" value="1"/>
</dbReference>
<evidence type="ECO:0000259" key="2">
    <source>
        <dbReference type="PROSITE" id="PS50943"/>
    </source>
</evidence>
<comment type="similarity">
    <text evidence="1">Belongs to the short-chain fatty acyl-CoA assimilation regulator (ScfR) family.</text>
</comment>
<name>A0A1F6T8W1_9PROT</name>
<sequence>MIGERIKQARAAAGFSLRDLAEKAGVSAMAISKYERDETTPSSGVLLSLAKALRVRTEYFFRQVQVDLKEVSYRKHPDMPEKEKTRVLAEVHDQLERWLELESFIPTPWAIPFELPKKLPARVRNFDEIEDIAIVVRQAWDLGLNPILDLIDTLESHGIKVFAVAFDASKKFNGLSAKADGKPVVVVGKDWPGDNQRFTLAHELGHIVLHGRLAKGLDEEKACHRFAGAFLVPKPEVVKALGEGRTWLEPQEIMLLKHEWGLSMGGWTYRAFDNGILPKSRMQALWSHFRQHGWDKEEPNPQYPREEVRLFKQLVYHALAEDLIGESKAAELFGMSLVSLRACRNMECPDEVADQ</sequence>
<dbReference type="InterPro" id="IPR001387">
    <property type="entry name" value="Cro/C1-type_HTH"/>
</dbReference>
<dbReference type="CDD" id="cd00093">
    <property type="entry name" value="HTH_XRE"/>
    <property type="match status" value="1"/>
</dbReference>
<reference evidence="3 4" key="1">
    <citation type="journal article" date="2016" name="Nat. Commun.">
        <title>Thousands of microbial genomes shed light on interconnected biogeochemical processes in an aquifer system.</title>
        <authorList>
            <person name="Anantharaman K."/>
            <person name="Brown C.T."/>
            <person name="Hug L.A."/>
            <person name="Sharon I."/>
            <person name="Castelle C.J."/>
            <person name="Probst A.J."/>
            <person name="Thomas B.C."/>
            <person name="Singh A."/>
            <person name="Wilkins M.J."/>
            <person name="Karaoz U."/>
            <person name="Brodie E.L."/>
            <person name="Williams K.H."/>
            <person name="Hubbard S.S."/>
            <person name="Banfield J.F."/>
        </authorList>
    </citation>
    <scope>NUCLEOTIDE SEQUENCE [LARGE SCALE GENOMIC DNA]</scope>
</reference>